<feature type="region of interest" description="Disordered" evidence="1">
    <location>
        <begin position="1"/>
        <end position="21"/>
    </location>
</feature>
<evidence type="ECO:0000256" key="1">
    <source>
        <dbReference type="SAM" id="MobiDB-lite"/>
    </source>
</evidence>
<reference evidence="2" key="1">
    <citation type="submission" date="2022-03" db="EMBL/GenBank/DDBJ databases">
        <authorList>
            <person name="Tunstrom K."/>
        </authorList>
    </citation>
    <scope>NUCLEOTIDE SEQUENCE</scope>
</reference>
<sequence length="427" mass="49249">MARIHHKDIGKRKISKNQSQAKKKREKVVVLVLEKRETLLQSVLGRNDAWPKILAEAEPMAPRGDSKPAARYLTKPLPPPRWAQPQEPLHLTSTAHEDLVTQAEAILRTFLVNYNYDSISNFIDLYDAHVKAKKPLYDLYQKYLPPIRRRKYTCVGLGMELIQKWRQLDKKFPGFATATALLSCEEAVDDVTDYVMMGEVPDSVEYAEKEHVLVGVQVVIDGRPGIMLADPGYHVARIITVMSDRAYPHTGWFTKSDEPQCRKDYEYSFNPHNSNYIEWHERVTRGHVVKYQTSLIYAAQPYLDSIYVTEKRNLVYNFRSLLSRDPKGNLKAGMYFPVGVRTKDASFTIFSDIGMEKRKTKYKFSAFTDPDNVDPLVVEEIERCSVQMRYKKRALLQTISKLAKIMSNQSFINQTLEINDDICRMSL</sequence>
<comment type="caution">
    <text evidence="2">The sequence shown here is derived from an EMBL/GenBank/DDBJ whole genome shotgun (WGS) entry which is preliminary data.</text>
</comment>
<evidence type="ECO:0000313" key="2">
    <source>
        <dbReference type="EMBL" id="CAH2093226.1"/>
    </source>
</evidence>
<proteinExistence type="predicted"/>
<keyword evidence="3" id="KW-1185">Reference proteome</keyword>
<gene>
    <name evidence="2" type="ORF">EEDITHA_LOCUS8915</name>
</gene>
<accession>A0AAU9U164</accession>
<evidence type="ECO:0000313" key="3">
    <source>
        <dbReference type="Proteomes" id="UP001153954"/>
    </source>
</evidence>
<dbReference type="EMBL" id="CAKOGL010000012">
    <property type="protein sequence ID" value="CAH2093226.1"/>
    <property type="molecule type" value="Genomic_DNA"/>
</dbReference>
<dbReference type="AlphaFoldDB" id="A0AAU9U164"/>
<protein>
    <recommendedName>
        <fullName evidence="4">DDE Tnp4 domain-containing protein</fullName>
    </recommendedName>
</protein>
<dbReference type="Proteomes" id="UP001153954">
    <property type="component" value="Unassembled WGS sequence"/>
</dbReference>
<evidence type="ECO:0008006" key="4">
    <source>
        <dbReference type="Google" id="ProtNLM"/>
    </source>
</evidence>
<name>A0AAU9U164_EUPED</name>
<organism evidence="2 3">
    <name type="scientific">Euphydryas editha</name>
    <name type="common">Edith's checkerspot</name>
    <dbReference type="NCBI Taxonomy" id="104508"/>
    <lineage>
        <taxon>Eukaryota</taxon>
        <taxon>Metazoa</taxon>
        <taxon>Ecdysozoa</taxon>
        <taxon>Arthropoda</taxon>
        <taxon>Hexapoda</taxon>
        <taxon>Insecta</taxon>
        <taxon>Pterygota</taxon>
        <taxon>Neoptera</taxon>
        <taxon>Endopterygota</taxon>
        <taxon>Lepidoptera</taxon>
        <taxon>Glossata</taxon>
        <taxon>Ditrysia</taxon>
        <taxon>Papilionoidea</taxon>
        <taxon>Nymphalidae</taxon>
        <taxon>Nymphalinae</taxon>
        <taxon>Euphydryas</taxon>
    </lineage>
</organism>